<dbReference type="EMBL" id="JADBHS010000009">
    <property type="protein sequence ID" value="MBE2986607.1"/>
    <property type="molecule type" value="Genomic_DNA"/>
</dbReference>
<evidence type="ECO:0000313" key="4">
    <source>
        <dbReference type="Proteomes" id="UP001318760"/>
    </source>
</evidence>
<name>A0AAW3ZWC4_9BACT</name>
<evidence type="ECO:0000313" key="1">
    <source>
        <dbReference type="EMBL" id="MBE2986607.1"/>
    </source>
</evidence>
<organism evidence="2 3">
    <name type="scientific">Campylobacter californiensis</name>
    <dbReference type="NCBI Taxonomy" id="1032243"/>
    <lineage>
        <taxon>Bacteria</taxon>
        <taxon>Pseudomonadati</taxon>
        <taxon>Campylobacterota</taxon>
        <taxon>Epsilonproteobacteria</taxon>
        <taxon>Campylobacterales</taxon>
        <taxon>Campylobacteraceae</taxon>
        <taxon>Campylobacter</taxon>
    </lineage>
</organism>
<comment type="caution">
    <text evidence="2">The sequence shown here is derived from an EMBL/GenBank/DDBJ whole genome shotgun (WGS) entry which is preliminary data.</text>
</comment>
<gene>
    <name evidence="1" type="ORF">CCAL12919_05605</name>
    <name evidence="2" type="ORF">CCAL9337_06755</name>
</gene>
<dbReference type="Proteomes" id="UP000650616">
    <property type="component" value="Unassembled WGS sequence"/>
</dbReference>
<reference evidence="2 3" key="1">
    <citation type="submission" date="2015-08" db="EMBL/GenBank/DDBJ databases">
        <title>Comparative genomics of the Campylobacter concisus group.</title>
        <authorList>
            <person name="Yee E."/>
            <person name="Chapman M.H."/>
            <person name="Huynh S."/>
            <person name="Bono J.L."/>
            <person name="On S.L."/>
            <person name="St Leger J."/>
            <person name="Foster G."/>
            <person name="Parker C.T."/>
            <person name="Miller W.G."/>
        </authorList>
    </citation>
    <scope>NUCLEOTIDE SEQUENCE [LARGE SCALE GENOMIC DNA]</scope>
    <source>
        <strain evidence="2 3">RM9337</strain>
    </source>
</reference>
<sequence length="102" mass="10388">MSKSKALMLSTTRLPFDHFVSGALVGAMSATALELGNKNKKTPLGVAKRVLKFSLGGGVVAAVGISASNSIAKGNYMSAATKTALGIGALILIENLIKPESN</sequence>
<dbReference type="RefSeq" id="WP_169999642.1">
    <property type="nucleotide sequence ID" value="NZ_CP012545.1"/>
</dbReference>
<reference evidence="1 4" key="2">
    <citation type="submission" date="2020-10" db="EMBL/GenBank/DDBJ databases">
        <title>Campylobacter californiensis sp. nov. isolated from cattle and feral swine in California.</title>
        <authorList>
            <person name="Miller W.G."/>
        </authorList>
    </citation>
    <scope>NUCLEOTIDE SEQUENCE [LARGE SCALE GENOMIC DNA]</scope>
    <source>
        <strain evidence="1 4">RM12919</strain>
    </source>
</reference>
<dbReference type="EMBL" id="LIWG01000008">
    <property type="protein sequence ID" value="MBE3608421.1"/>
    <property type="molecule type" value="Genomic_DNA"/>
</dbReference>
<evidence type="ECO:0000313" key="3">
    <source>
        <dbReference type="Proteomes" id="UP000650616"/>
    </source>
</evidence>
<accession>A0AAW3ZWC4</accession>
<proteinExistence type="predicted"/>
<protein>
    <submittedName>
        <fullName evidence="2">Uncharacterized protein</fullName>
    </submittedName>
</protein>
<dbReference type="AlphaFoldDB" id="A0AAW3ZWC4"/>
<dbReference type="Proteomes" id="UP001318760">
    <property type="component" value="Unassembled WGS sequence"/>
</dbReference>
<evidence type="ECO:0000313" key="2">
    <source>
        <dbReference type="EMBL" id="MBE3608421.1"/>
    </source>
</evidence>
<keyword evidence="3" id="KW-1185">Reference proteome</keyword>